<evidence type="ECO:0000256" key="1">
    <source>
        <dbReference type="SAM" id="MobiDB-lite"/>
    </source>
</evidence>
<proteinExistence type="predicted"/>
<dbReference type="EMBL" id="VSRR010115127">
    <property type="protein sequence ID" value="MPC98679.1"/>
    <property type="molecule type" value="Genomic_DNA"/>
</dbReference>
<accession>A0A5B7JV64</accession>
<evidence type="ECO:0000313" key="2">
    <source>
        <dbReference type="EMBL" id="MPC98679.1"/>
    </source>
</evidence>
<name>A0A5B7JV64_PORTR</name>
<comment type="caution">
    <text evidence="2">The sequence shown here is derived from an EMBL/GenBank/DDBJ whole genome shotgun (WGS) entry which is preliminary data.</text>
</comment>
<feature type="region of interest" description="Disordered" evidence="1">
    <location>
        <begin position="26"/>
        <end position="55"/>
    </location>
</feature>
<dbReference type="Proteomes" id="UP000324222">
    <property type="component" value="Unassembled WGS sequence"/>
</dbReference>
<evidence type="ECO:0000313" key="3">
    <source>
        <dbReference type="Proteomes" id="UP000324222"/>
    </source>
</evidence>
<reference evidence="2 3" key="1">
    <citation type="submission" date="2019-05" db="EMBL/GenBank/DDBJ databases">
        <title>Another draft genome of Portunus trituberculatus and its Hox gene families provides insights of decapod evolution.</title>
        <authorList>
            <person name="Jeong J.-H."/>
            <person name="Song I."/>
            <person name="Kim S."/>
            <person name="Choi T."/>
            <person name="Kim D."/>
            <person name="Ryu S."/>
            <person name="Kim W."/>
        </authorList>
    </citation>
    <scope>NUCLEOTIDE SEQUENCE [LARGE SCALE GENOMIC DNA]</scope>
    <source>
        <tissue evidence="2">Muscle</tissue>
    </source>
</reference>
<organism evidence="2 3">
    <name type="scientific">Portunus trituberculatus</name>
    <name type="common">Swimming crab</name>
    <name type="synonym">Neptunus trituberculatus</name>
    <dbReference type="NCBI Taxonomy" id="210409"/>
    <lineage>
        <taxon>Eukaryota</taxon>
        <taxon>Metazoa</taxon>
        <taxon>Ecdysozoa</taxon>
        <taxon>Arthropoda</taxon>
        <taxon>Crustacea</taxon>
        <taxon>Multicrustacea</taxon>
        <taxon>Malacostraca</taxon>
        <taxon>Eumalacostraca</taxon>
        <taxon>Eucarida</taxon>
        <taxon>Decapoda</taxon>
        <taxon>Pleocyemata</taxon>
        <taxon>Brachyura</taxon>
        <taxon>Eubrachyura</taxon>
        <taxon>Portunoidea</taxon>
        <taxon>Portunidae</taxon>
        <taxon>Portuninae</taxon>
        <taxon>Portunus</taxon>
    </lineage>
</organism>
<gene>
    <name evidence="2" type="ORF">E2C01_094059</name>
</gene>
<protein>
    <submittedName>
        <fullName evidence="2">Uncharacterized protein</fullName>
    </submittedName>
</protein>
<sequence>MNDHQQRSSFLETVWHDWRSLRRAVGQTARQTQIRGNTRRHNGHSASPGCPSAPPRWCGARLTKGGWLVTAGVVVLVNGYEELYNGQRFSEIGCDGILSSAAQWLRDAP</sequence>
<keyword evidence="3" id="KW-1185">Reference proteome</keyword>
<dbReference type="AlphaFoldDB" id="A0A5B7JV64"/>